<dbReference type="PANTHER" id="PTHR38445">
    <property type="entry name" value="HTH-TYPE TRANSCRIPTIONAL REPRESSOR YTRA"/>
    <property type="match status" value="1"/>
</dbReference>
<dbReference type="Proteomes" id="UP001595823">
    <property type="component" value="Unassembled WGS sequence"/>
</dbReference>
<keyword evidence="6" id="KW-1185">Reference proteome</keyword>
<comment type="caution">
    <text evidence="5">The sequence shown here is derived from an EMBL/GenBank/DDBJ whole genome shotgun (WGS) entry which is preliminary data.</text>
</comment>
<gene>
    <name evidence="5" type="ORF">ACFPET_07005</name>
</gene>
<dbReference type="SMART" id="SM00345">
    <property type="entry name" value="HTH_GNTR"/>
    <property type="match status" value="1"/>
</dbReference>
<dbReference type="Gene3D" id="1.10.10.10">
    <property type="entry name" value="Winged helix-like DNA-binding domain superfamily/Winged helix DNA-binding domain"/>
    <property type="match status" value="1"/>
</dbReference>
<proteinExistence type="predicted"/>
<evidence type="ECO:0000256" key="2">
    <source>
        <dbReference type="ARBA" id="ARBA00023125"/>
    </source>
</evidence>
<dbReference type="EMBL" id="JBHSDK010000010">
    <property type="protein sequence ID" value="MFC4334941.1"/>
    <property type="molecule type" value="Genomic_DNA"/>
</dbReference>
<feature type="domain" description="HTH gntR-type" evidence="4">
    <location>
        <begin position="10"/>
        <end position="78"/>
    </location>
</feature>
<dbReference type="CDD" id="cd07377">
    <property type="entry name" value="WHTH_GntR"/>
    <property type="match status" value="1"/>
</dbReference>
<accession>A0ABV8TWL4</accession>
<dbReference type="PANTHER" id="PTHR38445:SF9">
    <property type="entry name" value="HTH-TYPE TRANSCRIPTIONAL REPRESSOR YTRA"/>
    <property type="match status" value="1"/>
</dbReference>
<evidence type="ECO:0000259" key="4">
    <source>
        <dbReference type="PROSITE" id="PS50949"/>
    </source>
</evidence>
<dbReference type="InterPro" id="IPR000524">
    <property type="entry name" value="Tscrpt_reg_HTH_GntR"/>
</dbReference>
<evidence type="ECO:0000313" key="5">
    <source>
        <dbReference type="EMBL" id="MFC4334941.1"/>
    </source>
</evidence>
<evidence type="ECO:0000256" key="3">
    <source>
        <dbReference type="ARBA" id="ARBA00023163"/>
    </source>
</evidence>
<keyword evidence="3" id="KW-0804">Transcription</keyword>
<dbReference type="SUPFAM" id="SSF46785">
    <property type="entry name" value="Winged helix' DNA-binding domain"/>
    <property type="match status" value="1"/>
</dbReference>
<dbReference type="InterPro" id="IPR036388">
    <property type="entry name" value="WH-like_DNA-bd_sf"/>
</dbReference>
<sequence>MIEVDAASPVPPYEQIRSQIALLIDTGGLGEGHRLPTVRQLAADLGLAPNTVARAYKELEAQGYTAAKSRKGTTVVGPQNLASEPFRHDLQVEADAFVRKALGRGAAPESIVDAVRRALQQG</sequence>
<keyword evidence="2" id="KW-0238">DNA-binding</keyword>
<organism evidence="5 6">
    <name type="scientific">Salininema proteolyticum</name>
    <dbReference type="NCBI Taxonomy" id="1607685"/>
    <lineage>
        <taxon>Bacteria</taxon>
        <taxon>Bacillati</taxon>
        <taxon>Actinomycetota</taxon>
        <taxon>Actinomycetes</taxon>
        <taxon>Glycomycetales</taxon>
        <taxon>Glycomycetaceae</taxon>
        <taxon>Salininema</taxon>
    </lineage>
</organism>
<protein>
    <submittedName>
        <fullName evidence="5">GntR family transcriptional regulator</fullName>
    </submittedName>
</protein>
<evidence type="ECO:0000256" key="1">
    <source>
        <dbReference type="ARBA" id="ARBA00023015"/>
    </source>
</evidence>
<dbReference type="InterPro" id="IPR036390">
    <property type="entry name" value="WH_DNA-bd_sf"/>
</dbReference>
<dbReference type="RefSeq" id="WP_380619130.1">
    <property type="nucleotide sequence ID" value="NZ_JBHSDK010000010.1"/>
</dbReference>
<name>A0ABV8TWL4_9ACTN</name>
<evidence type="ECO:0000313" key="6">
    <source>
        <dbReference type="Proteomes" id="UP001595823"/>
    </source>
</evidence>
<dbReference type="PROSITE" id="PS50949">
    <property type="entry name" value="HTH_GNTR"/>
    <property type="match status" value="1"/>
</dbReference>
<reference evidence="6" key="1">
    <citation type="journal article" date="2019" name="Int. J. Syst. Evol. Microbiol.">
        <title>The Global Catalogue of Microorganisms (GCM) 10K type strain sequencing project: providing services to taxonomists for standard genome sequencing and annotation.</title>
        <authorList>
            <consortium name="The Broad Institute Genomics Platform"/>
            <consortium name="The Broad Institute Genome Sequencing Center for Infectious Disease"/>
            <person name="Wu L."/>
            <person name="Ma J."/>
        </authorList>
    </citation>
    <scope>NUCLEOTIDE SEQUENCE [LARGE SCALE GENOMIC DNA]</scope>
    <source>
        <strain evidence="6">IBRC-M 10908</strain>
    </source>
</reference>
<dbReference type="Pfam" id="PF00392">
    <property type="entry name" value="GntR"/>
    <property type="match status" value="1"/>
</dbReference>
<keyword evidence="1" id="KW-0805">Transcription regulation</keyword>